<evidence type="ECO:0000313" key="1">
    <source>
        <dbReference type="EMBL" id="MBP1852864.1"/>
    </source>
</evidence>
<proteinExistence type="predicted"/>
<reference evidence="1 2" key="1">
    <citation type="submission" date="2021-03" db="EMBL/GenBank/DDBJ databases">
        <title>Genomic Encyclopedia of Type Strains, Phase IV (KMG-IV): sequencing the most valuable type-strain genomes for metagenomic binning, comparative biology and taxonomic classification.</title>
        <authorList>
            <person name="Goeker M."/>
        </authorList>
    </citation>
    <scope>NUCLEOTIDE SEQUENCE [LARGE SCALE GENOMIC DNA]</scope>
    <source>
        <strain evidence="1 2">DSM 21600</strain>
    </source>
</reference>
<keyword evidence="2" id="KW-1185">Reference proteome</keyword>
<comment type="caution">
    <text evidence="1">The sequence shown here is derived from an EMBL/GenBank/DDBJ whole genome shotgun (WGS) entry which is preliminary data.</text>
</comment>
<accession>A0ABS4E4K2</accession>
<evidence type="ECO:0008006" key="3">
    <source>
        <dbReference type="Google" id="ProtNLM"/>
    </source>
</evidence>
<protein>
    <recommendedName>
        <fullName evidence="3">DNA-binding protein</fullName>
    </recommendedName>
</protein>
<organism evidence="1 2">
    <name type="scientific">Rhizobium halophytocola</name>
    <dbReference type="NCBI Taxonomy" id="735519"/>
    <lineage>
        <taxon>Bacteria</taxon>
        <taxon>Pseudomonadati</taxon>
        <taxon>Pseudomonadota</taxon>
        <taxon>Alphaproteobacteria</taxon>
        <taxon>Hyphomicrobiales</taxon>
        <taxon>Rhizobiaceae</taxon>
        <taxon>Rhizobium/Agrobacterium group</taxon>
        <taxon>Rhizobium</taxon>
    </lineage>
</organism>
<name>A0ABS4E4K2_9HYPH</name>
<evidence type="ECO:0000313" key="2">
    <source>
        <dbReference type="Proteomes" id="UP000759443"/>
    </source>
</evidence>
<dbReference type="EMBL" id="JAGGJU010000013">
    <property type="protein sequence ID" value="MBP1852864.1"/>
    <property type="molecule type" value="Genomic_DNA"/>
</dbReference>
<dbReference type="RefSeq" id="WP_209948055.1">
    <property type="nucleotide sequence ID" value="NZ_JAGGJU010000013.1"/>
</dbReference>
<gene>
    <name evidence="1" type="ORF">J2Z17_004323</name>
</gene>
<sequence length="62" mass="6779">MDEGFLLERGDGGLLSSTTWVAGAPEKAFLSGLRLSGKAIYTIKTFRCIECGYLDSYALTRQ</sequence>
<dbReference type="Proteomes" id="UP000759443">
    <property type="component" value="Unassembled WGS sequence"/>
</dbReference>